<organism evidence="9 10">
    <name type="scientific">Crucibulum laeve</name>
    <dbReference type="NCBI Taxonomy" id="68775"/>
    <lineage>
        <taxon>Eukaryota</taxon>
        <taxon>Fungi</taxon>
        <taxon>Dikarya</taxon>
        <taxon>Basidiomycota</taxon>
        <taxon>Agaricomycotina</taxon>
        <taxon>Agaricomycetes</taxon>
        <taxon>Agaricomycetidae</taxon>
        <taxon>Agaricales</taxon>
        <taxon>Agaricineae</taxon>
        <taxon>Nidulariaceae</taxon>
        <taxon>Crucibulum</taxon>
    </lineage>
</organism>
<protein>
    <submittedName>
        <fullName evidence="9">Major facilitator superfamily domain-containing protein</fullName>
    </submittedName>
</protein>
<feature type="transmembrane region" description="Helical" evidence="7">
    <location>
        <begin position="344"/>
        <end position="363"/>
    </location>
</feature>
<accession>A0A5C3LUC2</accession>
<feature type="transmembrane region" description="Helical" evidence="7">
    <location>
        <begin position="320"/>
        <end position="337"/>
    </location>
</feature>
<feature type="region of interest" description="Disordered" evidence="6">
    <location>
        <begin position="1"/>
        <end position="30"/>
    </location>
</feature>
<dbReference type="InterPro" id="IPR020846">
    <property type="entry name" value="MFS_dom"/>
</dbReference>
<dbReference type="EMBL" id="ML213616">
    <property type="protein sequence ID" value="TFK36157.1"/>
    <property type="molecule type" value="Genomic_DNA"/>
</dbReference>
<feature type="transmembrane region" description="Helical" evidence="7">
    <location>
        <begin position="177"/>
        <end position="196"/>
    </location>
</feature>
<evidence type="ECO:0000256" key="7">
    <source>
        <dbReference type="SAM" id="Phobius"/>
    </source>
</evidence>
<feature type="transmembrane region" description="Helical" evidence="7">
    <location>
        <begin position="436"/>
        <end position="459"/>
    </location>
</feature>
<evidence type="ECO:0000256" key="3">
    <source>
        <dbReference type="ARBA" id="ARBA00022692"/>
    </source>
</evidence>
<feature type="compositionally biased region" description="Basic and acidic residues" evidence="6">
    <location>
        <begin position="12"/>
        <end position="23"/>
    </location>
</feature>
<evidence type="ECO:0000256" key="2">
    <source>
        <dbReference type="ARBA" id="ARBA00022448"/>
    </source>
</evidence>
<dbReference type="Pfam" id="PF07690">
    <property type="entry name" value="MFS_1"/>
    <property type="match status" value="1"/>
</dbReference>
<evidence type="ECO:0000256" key="6">
    <source>
        <dbReference type="SAM" id="MobiDB-lite"/>
    </source>
</evidence>
<keyword evidence="5 7" id="KW-0472">Membrane</keyword>
<dbReference type="STRING" id="68775.A0A5C3LUC2"/>
<name>A0A5C3LUC2_9AGAR</name>
<dbReference type="Gene3D" id="1.20.1250.20">
    <property type="entry name" value="MFS general substrate transporter like domains"/>
    <property type="match status" value="2"/>
</dbReference>
<dbReference type="Proteomes" id="UP000308652">
    <property type="component" value="Unassembled WGS sequence"/>
</dbReference>
<feature type="transmembrane region" description="Helical" evidence="7">
    <location>
        <begin position="85"/>
        <end position="107"/>
    </location>
</feature>
<feature type="transmembrane region" description="Helical" evidence="7">
    <location>
        <begin position="44"/>
        <end position="61"/>
    </location>
</feature>
<comment type="subcellular location">
    <subcellularLocation>
        <location evidence="1">Membrane</location>
        <topology evidence="1">Multi-pass membrane protein</topology>
    </subcellularLocation>
</comment>
<keyword evidence="10" id="KW-1185">Reference proteome</keyword>
<dbReference type="AlphaFoldDB" id="A0A5C3LUC2"/>
<dbReference type="PROSITE" id="PS50850">
    <property type="entry name" value="MFS"/>
    <property type="match status" value="1"/>
</dbReference>
<gene>
    <name evidence="9" type="ORF">BDQ12DRAFT_687364</name>
</gene>
<dbReference type="FunFam" id="1.20.1250.20:FF:000013">
    <property type="entry name" value="MFS general substrate transporter"/>
    <property type="match status" value="1"/>
</dbReference>
<keyword evidence="2" id="KW-0813">Transport</keyword>
<dbReference type="SUPFAM" id="SSF103473">
    <property type="entry name" value="MFS general substrate transporter"/>
    <property type="match status" value="1"/>
</dbReference>
<sequence>MEKTSSRPSSSDPEKHPDSDSSQRSESPAVTVNHALEKRVWRKMDMWILPVVAMFYLLSFLDRTNLGNARVAGLQKDLKMTNQQYSIALTVTYVPYIVAELPSNLLLKVVGPNLMLPTMLTLWGVVTTLQGTVKTYHGLLACRFFLGLFEGGVFPGLVLYLSFFYPRQRLNLRISAFFSSASISGAFSGLLAFGIINMNGIGHRPGWAWIFILEGLFTVLFGLFSFFFLPASPSHARFLNQEEKAYVQAKLKEDGTTGKNDEVDKFSWREVGMAFKLPQVWMLAIIFFFDGTVLYGLAYFAPSIVQGLGFTATRSQLMSVPPFAVAFVLTMIGAYISDRYRCRGFVSMFACTLCVIGFAIFLGSKKHSVQYGSLFLSIPGTYLSAPTLSAWSANNAAPHARRATAIAIGFIMTNSGGILATWLLGSLSPAPRYTKATITLLIFSILMVLVSGLNTWYLWDQNKKKKVIRETTSRHEEDPGLGDKSAWFEYAL</sequence>
<dbReference type="OrthoDB" id="2985014at2759"/>
<evidence type="ECO:0000256" key="4">
    <source>
        <dbReference type="ARBA" id="ARBA00022989"/>
    </source>
</evidence>
<feature type="transmembrane region" description="Helical" evidence="7">
    <location>
        <begin position="280"/>
        <end position="300"/>
    </location>
</feature>
<keyword evidence="3 7" id="KW-0812">Transmembrane</keyword>
<dbReference type="FunFam" id="1.20.1250.20:FF:000034">
    <property type="entry name" value="MFS general substrate transporter"/>
    <property type="match status" value="1"/>
</dbReference>
<feature type="transmembrane region" description="Helical" evidence="7">
    <location>
        <begin position="144"/>
        <end position="165"/>
    </location>
</feature>
<evidence type="ECO:0000259" key="8">
    <source>
        <dbReference type="PROSITE" id="PS50850"/>
    </source>
</evidence>
<evidence type="ECO:0000313" key="10">
    <source>
        <dbReference type="Proteomes" id="UP000308652"/>
    </source>
</evidence>
<proteinExistence type="predicted"/>
<evidence type="ECO:0000256" key="5">
    <source>
        <dbReference type="ARBA" id="ARBA00023136"/>
    </source>
</evidence>
<dbReference type="PANTHER" id="PTHR43791">
    <property type="entry name" value="PERMEASE-RELATED"/>
    <property type="match status" value="1"/>
</dbReference>
<reference evidence="9 10" key="1">
    <citation type="journal article" date="2019" name="Nat. Ecol. Evol.">
        <title>Megaphylogeny resolves global patterns of mushroom evolution.</title>
        <authorList>
            <person name="Varga T."/>
            <person name="Krizsan K."/>
            <person name="Foldi C."/>
            <person name="Dima B."/>
            <person name="Sanchez-Garcia M."/>
            <person name="Sanchez-Ramirez S."/>
            <person name="Szollosi G.J."/>
            <person name="Szarkandi J.G."/>
            <person name="Papp V."/>
            <person name="Albert L."/>
            <person name="Andreopoulos W."/>
            <person name="Angelini C."/>
            <person name="Antonin V."/>
            <person name="Barry K.W."/>
            <person name="Bougher N.L."/>
            <person name="Buchanan P."/>
            <person name="Buyck B."/>
            <person name="Bense V."/>
            <person name="Catcheside P."/>
            <person name="Chovatia M."/>
            <person name="Cooper J."/>
            <person name="Damon W."/>
            <person name="Desjardin D."/>
            <person name="Finy P."/>
            <person name="Geml J."/>
            <person name="Haridas S."/>
            <person name="Hughes K."/>
            <person name="Justo A."/>
            <person name="Karasinski D."/>
            <person name="Kautmanova I."/>
            <person name="Kiss B."/>
            <person name="Kocsube S."/>
            <person name="Kotiranta H."/>
            <person name="LaButti K.M."/>
            <person name="Lechner B.E."/>
            <person name="Liimatainen K."/>
            <person name="Lipzen A."/>
            <person name="Lukacs Z."/>
            <person name="Mihaltcheva S."/>
            <person name="Morgado L.N."/>
            <person name="Niskanen T."/>
            <person name="Noordeloos M.E."/>
            <person name="Ohm R.A."/>
            <person name="Ortiz-Santana B."/>
            <person name="Ovrebo C."/>
            <person name="Racz N."/>
            <person name="Riley R."/>
            <person name="Savchenko A."/>
            <person name="Shiryaev A."/>
            <person name="Soop K."/>
            <person name="Spirin V."/>
            <person name="Szebenyi C."/>
            <person name="Tomsovsky M."/>
            <person name="Tulloss R.E."/>
            <person name="Uehling J."/>
            <person name="Grigoriev I.V."/>
            <person name="Vagvolgyi C."/>
            <person name="Papp T."/>
            <person name="Martin F.M."/>
            <person name="Miettinen O."/>
            <person name="Hibbett D.S."/>
            <person name="Nagy L.G."/>
        </authorList>
    </citation>
    <scope>NUCLEOTIDE SEQUENCE [LARGE SCALE GENOMIC DNA]</scope>
    <source>
        <strain evidence="9 10">CBS 166.37</strain>
    </source>
</reference>
<feature type="transmembrane region" description="Helical" evidence="7">
    <location>
        <begin position="208"/>
        <end position="229"/>
    </location>
</feature>
<feature type="domain" description="Major facilitator superfamily (MFS) profile" evidence="8">
    <location>
        <begin position="48"/>
        <end position="463"/>
    </location>
</feature>
<feature type="compositionally biased region" description="Polar residues" evidence="6">
    <location>
        <begin position="1"/>
        <end position="11"/>
    </location>
</feature>
<feature type="transmembrane region" description="Helical" evidence="7">
    <location>
        <begin position="369"/>
        <end position="391"/>
    </location>
</feature>
<dbReference type="PANTHER" id="PTHR43791:SF85">
    <property type="entry name" value="TRANSPORTER, PUTATIVE (AFU_ORTHOLOGUE AFUA_6G00710)-RELATED"/>
    <property type="match status" value="1"/>
</dbReference>
<evidence type="ECO:0000256" key="1">
    <source>
        <dbReference type="ARBA" id="ARBA00004141"/>
    </source>
</evidence>
<dbReference type="InterPro" id="IPR011701">
    <property type="entry name" value="MFS"/>
</dbReference>
<dbReference type="InterPro" id="IPR036259">
    <property type="entry name" value="MFS_trans_sf"/>
</dbReference>
<evidence type="ECO:0000313" key="9">
    <source>
        <dbReference type="EMBL" id="TFK36157.1"/>
    </source>
</evidence>
<dbReference type="GO" id="GO:0016020">
    <property type="term" value="C:membrane"/>
    <property type="evidence" value="ECO:0007669"/>
    <property type="project" value="UniProtKB-SubCell"/>
</dbReference>
<feature type="transmembrane region" description="Helical" evidence="7">
    <location>
        <begin position="403"/>
        <end position="424"/>
    </location>
</feature>
<keyword evidence="4 7" id="KW-1133">Transmembrane helix</keyword>
<dbReference type="GO" id="GO:0022857">
    <property type="term" value="F:transmembrane transporter activity"/>
    <property type="evidence" value="ECO:0007669"/>
    <property type="project" value="InterPro"/>
</dbReference>